<keyword evidence="1" id="KW-1133">Transmembrane helix</keyword>
<reference evidence="2 3" key="1">
    <citation type="submission" date="2012-12" db="EMBL/GenBank/DDBJ databases">
        <title>Genome assembly of Fulvivirga imtechensis AK7.</title>
        <authorList>
            <person name="Nupur N."/>
            <person name="Khatri I."/>
            <person name="Kumar R."/>
            <person name="Subramanian S."/>
            <person name="Pinnaka A."/>
        </authorList>
    </citation>
    <scope>NUCLEOTIDE SEQUENCE [LARGE SCALE GENOMIC DNA]</scope>
    <source>
        <strain evidence="2 3">AK7</strain>
    </source>
</reference>
<dbReference type="Proteomes" id="UP000011135">
    <property type="component" value="Unassembled WGS sequence"/>
</dbReference>
<keyword evidence="3" id="KW-1185">Reference proteome</keyword>
<name>L8JSE5_9BACT</name>
<sequence length="40" mass="4625">MRPVEAHPPMININPVKPAVISILFIVVGFWPENHFRPLF</sequence>
<keyword evidence="1" id="KW-0472">Membrane</keyword>
<dbReference type="AlphaFoldDB" id="L8JSE5"/>
<evidence type="ECO:0000313" key="2">
    <source>
        <dbReference type="EMBL" id="ELR71896.1"/>
    </source>
</evidence>
<organism evidence="2 3">
    <name type="scientific">Fulvivirga imtechensis AK7</name>
    <dbReference type="NCBI Taxonomy" id="1237149"/>
    <lineage>
        <taxon>Bacteria</taxon>
        <taxon>Pseudomonadati</taxon>
        <taxon>Bacteroidota</taxon>
        <taxon>Cytophagia</taxon>
        <taxon>Cytophagales</taxon>
        <taxon>Fulvivirgaceae</taxon>
        <taxon>Fulvivirga</taxon>
    </lineage>
</organism>
<evidence type="ECO:0000313" key="3">
    <source>
        <dbReference type="Proteomes" id="UP000011135"/>
    </source>
</evidence>
<dbReference type="STRING" id="1237149.C900_02135"/>
<feature type="transmembrane region" description="Helical" evidence="1">
    <location>
        <begin position="12"/>
        <end position="31"/>
    </location>
</feature>
<proteinExistence type="predicted"/>
<evidence type="ECO:0000256" key="1">
    <source>
        <dbReference type="SAM" id="Phobius"/>
    </source>
</evidence>
<keyword evidence="1" id="KW-0812">Transmembrane</keyword>
<dbReference type="EMBL" id="AMZN01000031">
    <property type="protein sequence ID" value="ELR71896.1"/>
    <property type="molecule type" value="Genomic_DNA"/>
</dbReference>
<protein>
    <submittedName>
        <fullName evidence="2">Uncharacterized protein</fullName>
    </submittedName>
</protein>
<comment type="caution">
    <text evidence="2">The sequence shown here is derived from an EMBL/GenBank/DDBJ whole genome shotgun (WGS) entry which is preliminary data.</text>
</comment>
<accession>L8JSE5</accession>
<gene>
    <name evidence="2" type="ORF">C900_02135</name>
</gene>